<evidence type="ECO:0000256" key="6">
    <source>
        <dbReference type="SAM" id="MobiDB-lite"/>
    </source>
</evidence>
<name>A0A0G0A8X3_9BACT</name>
<sequence>MKASSSKKYIFAVGRRKTSTARVRLFKGTGENLINGKKVLGSLIEKTFKVVGSLGKFYFTSKVSGGGVKSQVEATIHGISRSLVKLDPEKFRSLLKKEGLLTRDSRERQRRMVGTGGKARHKKQSPKR</sequence>
<dbReference type="EMBL" id="LBOZ01000003">
    <property type="protein sequence ID" value="KKP47726.1"/>
    <property type="molecule type" value="Genomic_DNA"/>
</dbReference>
<dbReference type="SUPFAM" id="SSF54211">
    <property type="entry name" value="Ribosomal protein S5 domain 2-like"/>
    <property type="match status" value="1"/>
</dbReference>
<dbReference type="GO" id="GO:0003735">
    <property type="term" value="F:structural constituent of ribosome"/>
    <property type="evidence" value="ECO:0007669"/>
    <property type="project" value="InterPro"/>
</dbReference>
<dbReference type="Proteomes" id="UP000033995">
    <property type="component" value="Unassembled WGS sequence"/>
</dbReference>
<evidence type="ECO:0000256" key="2">
    <source>
        <dbReference type="ARBA" id="ARBA00022980"/>
    </source>
</evidence>
<evidence type="ECO:0000256" key="3">
    <source>
        <dbReference type="ARBA" id="ARBA00023274"/>
    </source>
</evidence>
<dbReference type="GO" id="GO:0003723">
    <property type="term" value="F:RNA binding"/>
    <property type="evidence" value="ECO:0007669"/>
    <property type="project" value="TreeGrafter"/>
</dbReference>
<evidence type="ECO:0000313" key="7">
    <source>
        <dbReference type="EMBL" id="KKP47726.1"/>
    </source>
</evidence>
<dbReference type="InterPro" id="IPR000754">
    <property type="entry name" value="Ribosomal_uS9"/>
</dbReference>
<dbReference type="PANTHER" id="PTHR21569">
    <property type="entry name" value="RIBOSOMAL PROTEIN S9"/>
    <property type="match status" value="1"/>
</dbReference>
<dbReference type="GO" id="GO:0022627">
    <property type="term" value="C:cytosolic small ribosomal subunit"/>
    <property type="evidence" value="ECO:0007669"/>
    <property type="project" value="TreeGrafter"/>
</dbReference>
<protein>
    <recommendedName>
        <fullName evidence="5">30S ribosomal protein S9</fullName>
    </recommendedName>
</protein>
<evidence type="ECO:0000313" key="8">
    <source>
        <dbReference type="Proteomes" id="UP000033995"/>
    </source>
</evidence>
<dbReference type="InterPro" id="IPR020568">
    <property type="entry name" value="Ribosomal_Su5_D2-typ_SF"/>
</dbReference>
<evidence type="ECO:0000256" key="1">
    <source>
        <dbReference type="ARBA" id="ARBA00005251"/>
    </source>
</evidence>
<dbReference type="Gene3D" id="3.30.230.10">
    <property type="match status" value="1"/>
</dbReference>
<dbReference type="InterPro" id="IPR014721">
    <property type="entry name" value="Ribsml_uS5_D2-typ_fold_subgr"/>
</dbReference>
<keyword evidence="2 4" id="KW-0689">Ribosomal protein</keyword>
<accession>A0A0G0A8X3</accession>
<dbReference type="PATRIC" id="fig|1618561.3.peg.519"/>
<dbReference type="InterPro" id="IPR020574">
    <property type="entry name" value="Ribosomal_uS9_CS"/>
</dbReference>
<comment type="similarity">
    <text evidence="1 4">Belongs to the universal ribosomal protein uS9 family.</text>
</comment>
<evidence type="ECO:0000256" key="5">
    <source>
        <dbReference type="RuleBase" id="RU003816"/>
    </source>
</evidence>
<feature type="compositionally biased region" description="Basic residues" evidence="6">
    <location>
        <begin position="118"/>
        <end position="128"/>
    </location>
</feature>
<dbReference type="PROSITE" id="PS00360">
    <property type="entry name" value="RIBOSOMAL_S9"/>
    <property type="match status" value="1"/>
</dbReference>
<reference evidence="7 8" key="1">
    <citation type="journal article" date="2015" name="Nature">
        <title>rRNA introns, odd ribosomes, and small enigmatic genomes across a large radiation of phyla.</title>
        <authorList>
            <person name="Brown C.T."/>
            <person name="Hug L.A."/>
            <person name="Thomas B.C."/>
            <person name="Sharon I."/>
            <person name="Castelle C.J."/>
            <person name="Singh A."/>
            <person name="Wilkins M.J."/>
            <person name="Williams K.H."/>
            <person name="Banfield J.F."/>
        </authorList>
    </citation>
    <scope>NUCLEOTIDE SEQUENCE [LARGE SCALE GENOMIC DNA]</scope>
</reference>
<dbReference type="Pfam" id="PF00380">
    <property type="entry name" value="Ribosomal_S9"/>
    <property type="match status" value="1"/>
</dbReference>
<dbReference type="AlphaFoldDB" id="A0A0G0A8X3"/>
<comment type="caution">
    <text evidence="7">The sequence shown here is derived from an EMBL/GenBank/DDBJ whole genome shotgun (WGS) entry which is preliminary data.</text>
</comment>
<proteinExistence type="inferred from homology"/>
<dbReference type="GO" id="GO:0006412">
    <property type="term" value="P:translation"/>
    <property type="evidence" value="ECO:0007669"/>
    <property type="project" value="InterPro"/>
</dbReference>
<keyword evidence="3 4" id="KW-0687">Ribonucleoprotein</keyword>
<feature type="region of interest" description="Disordered" evidence="6">
    <location>
        <begin position="102"/>
        <end position="128"/>
    </location>
</feature>
<gene>
    <name evidence="7" type="ORF">UR38_C0003G0131</name>
</gene>
<organism evidence="7 8">
    <name type="scientific">Candidatus Woesebacteria bacterium GW2011_GWA2_33_28</name>
    <dbReference type="NCBI Taxonomy" id="1618561"/>
    <lineage>
        <taxon>Bacteria</taxon>
        <taxon>Candidatus Woeseibacteriota</taxon>
    </lineage>
</organism>
<evidence type="ECO:0000256" key="4">
    <source>
        <dbReference type="RuleBase" id="RU003815"/>
    </source>
</evidence>
<dbReference type="PANTHER" id="PTHR21569:SF1">
    <property type="entry name" value="SMALL RIBOSOMAL SUBUNIT PROTEIN US9M"/>
    <property type="match status" value="1"/>
</dbReference>